<feature type="region of interest" description="Disordered" evidence="1">
    <location>
        <begin position="548"/>
        <end position="575"/>
    </location>
</feature>
<dbReference type="Proteomes" id="UP000019678">
    <property type="component" value="Unassembled WGS sequence"/>
</dbReference>
<proteinExistence type="predicted"/>
<dbReference type="AntiFam" id="ANF00178">
    <property type="entry name" value="Shadow ORF (opposite dhbF)"/>
</dbReference>
<sequence length="1313" mass="144423">MRLRQAGDACVADHHALGGARRARGVDHVRRVLRQHHSVGVPVGLLHQRRARGNVVHHQPGRGVTGQGSRGRLVAGQQQRRTGVCQHEGDPRGRVLRIYRQVRRSCLQHGHDRDHQLRRTRQRQRHDLLGAHPSRTQHVRQPVGAGVQLRVRQPLVLEHQRHCSRGCLDLRLEQDGERGRDHRLRRGVARHQQFVALLRREQRDAADRLVGVGHGCLQQAYPAREQRFDRAEIEAIGGVFEVAAEALRATVRATQLGETEAQVELGRARAGRHDRDLEAGEIERARRNVLHRQEHLEERMMCQRSGRVEDLDQVLERHVLVGVRAERRLAHPAEELPEGGVARGVGAQHQGVHEEADEIFQRPVHAPGDGGAEGDVAPRPEPREQRRQASLQHHEQAGAALTGELRQTPVQACIERDRQEVAPEGGDRWAGPVGGQFDLLGQVGQGPGPVEELTAEQAGGIGLVTQQGALPQRVIGVLDRQRRPRRSLAPAPGPVCGRDVARQRGQGRAVAGDVVKQEQQHVLRGGQREQRDAQRKLAGEVEPVLRGRPEGLRQVSLGGEGDGQREAGFPGGQDQLAGGVVDLGEHRPQALVAGHHVAERRFQRRAIQRPGEAERHRDVVRGGVALHLVQEPQAPLRERQREIVRACLHAQREPHVLGVAPVQVLREPGDRGSLEEPAHAQLDAERNPDPADELRGEQRVPAQLEEVVVDADAGQVERLGEQVAEELLAGRSRCPASAEEAEVGSRQRLAIELAVPGQGQGVEHDERCRHHVVRQAAGEPVAQRSGLGGRARGGDGVGDQPLLTRAILAEDNGGVRDLGVRRERGLDLAELDAVAADLHLRVDAAAELKVTPGGPPGAVAGAVHPLAAAKRAGEEALRGQAGAAQVAPRQAGSGDVQLSDDARRHRLQARVEHVHLGVDDRPPDRRRVRHRRQGLAQGRAHRGLGRTVGVDHPPPCGPGGHQVRRAGLASDDQGHAGGQAVSRGHHRQRGGRQGRVGDLLPGRQRGQRRAWQELLLRRQHQRRAGEEAHAQVPERGVEARRGELQHAAARAHPEACDVRRRQAGDARVADHHALGGARRARGVDHVRRVLRQRHSVGVPAGLLRQHCARGSAVHHQPGDGEARQGSRRRLAAGQQQRRTGVCQHEGDPRGRVLRIHRQVRRTCLQHRQDGDHQLRRAWQRQGDDVLGPHPFGEQPVRQPVGAGVQLRVRQLLVLEHQRHRAGRRLHLRLEEGRERDDIDRLRRVVARDQQLVALLRRHQPDVADRLVGVGHGRLQEPGPAGHHRLDGGRVEQIAAVLDGALDAEERAVLSAPL</sequence>
<dbReference type="STRING" id="1192034.CAP_4404"/>
<evidence type="ECO:0000313" key="3">
    <source>
        <dbReference type="Proteomes" id="UP000019678"/>
    </source>
</evidence>
<feature type="region of interest" description="Disordered" evidence="1">
    <location>
        <begin position="1109"/>
        <end position="1146"/>
    </location>
</feature>
<feature type="compositionally biased region" description="Low complexity" evidence="1">
    <location>
        <begin position="1131"/>
        <end position="1140"/>
    </location>
</feature>
<feature type="region of interest" description="Disordered" evidence="1">
    <location>
        <begin position="331"/>
        <end position="405"/>
    </location>
</feature>
<evidence type="ECO:0000313" key="2">
    <source>
        <dbReference type="EMBL" id="EYF04584.1"/>
    </source>
</evidence>
<keyword evidence="3" id="KW-1185">Reference proteome</keyword>
<evidence type="ECO:0000256" key="1">
    <source>
        <dbReference type="SAM" id="MobiDB-lite"/>
    </source>
</evidence>
<feature type="compositionally biased region" description="Basic residues" evidence="1">
    <location>
        <begin position="926"/>
        <end position="944"/>
    </location>
</feature>
<dbReference type="eggNOG" id="ENOG5034B1N">
    <property type="taxonomic scope" value="Bacteria"/>
</dbReference>
<feature type="compositionally biased region" description="Basic residues" evidence="1">
    <location>
        <begin position="983"/>
        <end position="992"/>
    </location>
</feature>
<name>A0A017T5W3_9BACT</name>
<accession>A0A017T5W3</accession>
<feature type="region of interest" description="Disordered" evidence="1">
    <location>
        <begin position="970"/>
        <end position="1004"/>
    </location>
</feature>
<reference evidence="2 3" key="1">
    <citation type="submission" date="2013-05" db="EMBL/GenBank/DDBJ databases">
        <title>Genome assembly of Chondromyces apiculatus DSM 436.</title>
        <authorList>
            <person name="Sharma G."/>
            <person name="Khatri I."/>
            <person name="Kaur C."/>
            <person name="Mayilraj S."/>
            <person name="Subramanian S."/>
        </authorList>
    </citation>
    <scope>NUCLEOTIDE SEQUENCE [LARGE SCALE GENOMIC DNA]</scope>
    <source>
        <strain evidence="2 3">DSM 436</strain>
    </source>
</reference>
<feature type="region of interest" description="Disordered" evidence="1">
    <location>
        <begin position="918"/>
        <end position="949"/>
    </location>
</feature>
<comment type="caution">
    <text evidence="2">The sequence shown here is derived from an EMBL/GenBank/DDBJ whole genome shotgun (WGS) entry which is preliminary data.</text>
</comment>
<dbReference type="EMBL" id="ASRX01000032">
    <property type="protein sequence ID" value="EYF04584.1"/>
    <property type="molecule type" value="Genomic_DNA"/>
</dbReference>
<organism evidence="2 3">
    <name type="scientific">Chondromyces apiculatus DSM 436</name>
    <dbReference type="NCBI Taxonomy" id="1192034"/>
    <lineage>
        <taxon>Bacteria</taxon>
        <taxon>Pseudomonadati</taxon>
        <taxon>Myxococcota</taxon>
        <taxon>Polyangia</taxon>
        <taxon>Polyangiales</taxon>
        <taxon>Polyangiaceae</taxon>
        <taxon>Chondromyces</taxon>
    </lineage>
</organism>
<gene>
    <name evidence="2" type="ORF">CAP_4404</name>
</gene>
<feature type="compositionally biased region" description="Basic and acidic residues" evidence="1">
    <location>
        <begin position="376"/>
        <end position="396"/>
    </location>
</feature>
<protein>
    <submittedName>
        <fullName evidence="2">Uncharacterized protein</fullName>
    </submittedName>
</protein>
<feature type="region of interest" description="Disordered" evidence="1">
    <location>
        <begin position="669"/>
        <end position="696"/>
    </location>
</feature>